<dbReference type="CDD" id="cd09641">
    <property type="entry name" value="Cas3''_I"/>
    <property type="match status" value="1"/>
</dbReference>
<gene>
    <name evidence="11" type="ORF">SYNTR_1207</name>
</gene>
<keyword evidence="6" id="KW-0347">Helicase</keyword>
<proteinExistence type="inferred from homology"/>
<keyword evidence="3" id="KW-0479">Metal-binding</keyword>
<dbReference type="GO" id="GO:0016787">
    <property type="term" value="F:hydrolase activity"/>
    <property type="evidence" value="ECO:0007669"/>
    <property type="project" value="UniProtKB-KW"/>
</dbReference>
<reference evidence="12" key="1">
    <citation type="journal article" date="2019" name="Microbiology">
        <title>Complete Genome Sequence of an Uncultured Bacterium of the Candidate Phylum Bipolaricaulota.</title>
        <authorList>
            <person name="Kadnikov V.V."/>
            <person name="Mardanov A.V."/>
            <person name="Beletsky A.V."/>
            <person name="Frank Y.A."/>
            <person name="Karnachuk O.V."/>
            <person name="Ravin N.V."/>
        </authorList>
    </citation>
    <scope>NUCLEOTIDE SEQUENCE [LARGE SCALE GENOMIC DNA]</scope>
</reference>
<dbReference type="GO" id="GO:0004386">
    <property type="term" value="F:helicase activity"/>
    <property type="evidence" value="ECO:0007669"/>
    <property type="project" value="UniProtKB-KW"/>
</dbReference>
<dbReference type="Pfam" id="PF04851">
    <property type="entry name" value="ResIII"/>
    <property type="match status" value="1"/>
</dbReference>
<evidence type="ECO:0000256" key="8">
    <source>
        <dbReference type="ARBA" id="ARBA00023118"/>
    </source>
</evidence>
<dbReference type="Gene3D" id="1.10.3210.30">
    <property type="match status" value="1"/>
</dbReference>
<evidence type="ECO:0000256" key="4">
    <source>
        <dbReference type="ARBA" id="ARBA00022741"/>
    </source>
</evidence>
<comment type="similarity">
    <text evidence="1">In the N-terminal section; belongs to the CRISPR-associated nuclease Cas3-HD family.</text>
</comment>
<keyword evidence="8" id="KW-0051">Antiviral defense</keyword>
<dbReference type="Proteomes" id="UP000426444">
    <property type="component" value="Chromosome"/>
</dbReference>
<organism evidence="11 12">
    <name type="scientific">Candidatus Syntrophocurvum alkaliphilum</name>
    <dbReference type="NCBI Taxonomy" id="2293317"/>
    <lineage>
        <taxon>Bacteria</taxon>
        <taxon>Bacillati</taxon>
        <taxon>Bacillota</taxon>
        <taxon>Clostridia</taxon>
        <taxon>Eubacteriales</taxon>
        <taxon>Syntrophomonadaceae</taxon>
        <taxon>Candidatus Syntrophocurvum</taxon>
    </lineage>
</organism>
<dbReference type="InterPro" id="IPR038257">
    <property type="entry name" value="CRISPR-assoc_Cas3_HD_sf"/>
</dbReference>
<dbReference type="Pfam" id="PF22590">
    <property type="entry name" value="Cas3-like_C_2"/>
    <property type="match status" value="1"/>
</dbReference>
<dbReference type="OrthoDB" id="9810236at2"/>
<dbReference type="AlphaFoldDB" id="A0A6I6DHI0"/>
<dbReference type="InterPro" id="IPR054712">
    <property type="entry name" value="Cas3-like_dom"/>
</dbReference>
<evidence type="ECO:0000259" key="9">
    <source>
        <dbReference type="PROSITE" id="PS51192"/>
    </source>
</evidence>
<evidence type="ECO:0000256" key="7">
    <source>
        <dbReference type="ARBA" id="ARBA00022840"/>
    </source>
</evidence>
<evidence type="ECO:0000256" key="2">
    <source>
        <dbReference type="ARBA" id="ARBA00009046"/>
    </source>
</evidence>
<dbReference type="PROSITE" id="PS51643">
    <property type="entry name" value="HD_CAS3"/>
    <property type="match status" value="1"/>
</dbReference>
<dbReference type="GO" id="GO:0051607">
    <property type="term" value="P:defense response to virus"/>
    <property type="evidence" value="ECO:0007669"/>
    <property type="project" value="UniProtKB-KW"/>
</dbReference>
<accession>A0A6I6DHI0</accession>
<dbReference type="InterPro" id="IPR006935">
    <property type="entry name" value="Helicase/UvrB_N"/>
</dbReference>
<evidence type="ECO:0000256" key="6">
    <source>
        <dbReference type="ARBA" id="ARBA00022806"/>
    </source>
</evidence>
<dbReference type="GO" id="GO:0005524">
    <property type="term" value="F:ATP binding"/>
    <property type="evidence" value="ECO:0007669"/>
    <property type="project" value="UniProtKB-KW"/>
</dbReference>
<evidence type="ECO:0000259" key="10">
    <source>
        <dbReference type="PROSITE" id="PS51643"/>
    </source>
</evidence>
<dbReference type="RefSeq" id="WP_156203655.1">
    <property type="nucleotide sequence ID" value="NZ_CP046457.1"/>
</dbReference>
<keyword evidence="5" id="KW-0378">Hydrolase</keyword>
<keyword evidence="12" id="KW-1185">Reference proteome</keyword>
<dbReference type="EMBL" id="CP046457">
    <property type="protein sequence ID" value="QGT99800.1"/>
    <property type="molecule type" value="Genomic_DNA"/>
</dbReference>
<dbReference type="Gene3D" id="3.40.50.300">
    <property type="entry name" value="P-loop containing nucleotide triphosphate hydrolases"/>
    <property type="match status" value="1"/>
</dbReference>
<dbReference type="InterPro" id="IPR014001">
    <property type="entry name" value="Helicase_ATP-bd"/>
</dbReference>
<sequence length="845" mass="97819">MPMVIKFEDCLARPDINGEKQLLTTHLEVVAQAWGNQANSYEEQLYFLGGLCHDLGKARTEWQNKLTANKRPIHSVLGAIIFTFYAHELYQQWEKDLLADKNERTIAKTTILKISRDICDHHGKLEDIIAESPYEQFLSKDIIFIDIDLIGLHHFISKYYPSLNEKAPSNEILLKNKKAFSKQWAKWQALEMSNIINKKAKIENTNENYIARLLCLRDKTASFISADRFHAAQIDEVKIDKNQVKSAIEHIGKYCELSAEELIKKDKASTIIEKRLQAQKEALEIYRNNSNNDIYTLVLPTGLGKTITATRIAMESCLINEKSRIIYTAPYLSILSQASLEISQATQIDVMQHHHLAFMSEEIHEDKDIITLESWQSEIVCTSFNQLFRAFFPKRAQELIRLPALQNAFIIIDEPQIINSAVWNLFLAQLEIACKRYNCKVLFISATLPPFEYGLQNTPYKIETSVTVPARYIVSYNDLIHSEREITQKIHTEESQSICVVMNTIKDACEVFINCKDTIMAEQKNHISLNNILGNEEIDAVSTKSEIIIFNLNGLMTPIHKAFIIAFIDYSLKLLNKKIIVISTQILEAGVDLSFTKGIRPIAIYPSHVQFAGRINRHMLQEKGTLEIINYLQNGKEDSRKWVYNSVVEREETDRLIHKCKDWEEEEFLQHLNDYYKNTFKRNDNKAILNLLPKAARGEWSLLAGQQPFGENYTKHSLFIARPTKQELIVLKNFYENKPEKIMMKNSTNIEKTLNIMEIFNLNEVDEIYDFYSDREKYNQLSHNERKLFMALMQQFIVAVTPKILLSLSVSNKDLPIHLLIDKDLYSWETGLAHHLGKEDYELYF</sequence>
<dbReference type="InterPro" id="IPR027417">
    <property type="entry name" value="P-loop_NTPase"/>
</dbReference>
<evidence type="ECO:0000256" key="5">
    <source>
        <dbReference type="ARBA" id="ARBA00022801"/>
    </source>
</evidence>
<evidence type="ECO:0000256" key="1">
    <source>
        <dbReference type="ARBA" id="ARBA00006847"/>
    </source>
</evidence>
<evidence type="ECO:0000313" key="11">
    <source>
        <dbReference type="EMBL" id="QGT99800.1"/>
    </source>
</evidence>
<feature type="domain" description="Helicase ATP-binding" evidence="9">
    <location>
        <begin position="286"/>
        <end position="466"/>
    </location>
</feature>
<dbReference type="PROSITE" id="PS51192">
    <property type="entry name" value="HELICASE_ATP_BIND_1"/>
    <property type="match status" value="1"/>
</dbReference>
<comment type="similarity">
    <text evidence="2">In the central section; belongs to the CRISPR-associated helicase Cas3 family.</text>
</comment>
<keyword evidence="7" id="KW-0067">ATP-binding</keyword>
<dbReference type="SMART" id="SM00487">
    <property type="entry name" value="DEXDc"/>
    <property type="match status" value="1"/>
</dbReference>
<evidence type="ECO:0000313" key="12">
    <source>
        <dbReference type="Proteomes" id="UP000426444"/>
    </source>
</evidence>
<dbReference type="GO" id="GO:0046872">
    <property type="term" value="F:metal ion binding"/>
    <property type="evidence" value="ECO:0007669"/>
    <property type="project" value="UniProtKB-KW"/>
</dbReference>
<name>A0A6I6DHI0_9FIRM</name>
<feature type="domain" description="HD Cas3-type" evidence="10">
    <location>
        <begin position="16"/>
        <end position="229"/>
    </location>
</feature>
<dbReference type="GO" id="GO:0003677">
    <property type="term" value="F:DNA binding"/>
    <property type="evidence" value="ECO:0007669"/>
    <property type="project" value="InterPro"/>
</dbReference>
<protein>
    <submittedName>
        <fullName evidence="11">CRISPR-associated helicase Cas3</fullName>
    </submittedName>
</protein>
<keyword evidence="4" id="KW-0547">Nucleotide-binding</keyword>
<dbReference type="SUPFAM" id="SSF52540">
    <property type="entry name" value="P-loop containing nucleoside triphosphate hydrolases"/>
    <property type="match status" value="1"/>
</dbReference>
<dbReference type="KEGG" id="salq:SYNTR_1207"/>
<evidence type="ECO:0000256" key="3">
    <source>
        <dbReference type="ARBA" id="ARBA00022723"/>
    </source>
</evidence>
<dbReference type="InterPro" id="IPR006483">
    <property type="entry name" value="CRISPR-assoc_Cas3_HD"/>
</dbReference>